<feature type="compositionally biased region" description="Polar residues" evidence="2">
    <location>
        <begin position="19"/>
        <end position="38"/>
    </location>
</feature>
<feature type="coiled-coil region" evidence="1">
    <location>
        <begin position="78"/>
        <end position="133"/>
    </location>
</feature>
<keyword evidence="1" id="KW-0175">Coiled coil</keyword>
<name>A0A974DSG3_XENLA</name>
<sequence length="185" mass="20827">MEKSNGKFTDRKKDRPNKSPETGPNFGRSSQQSSPKLNLTSTDVSLIDQEVAKLVNPTIEASIKSSINNAIGKLQDNLQEISESLKSHDVQIKDLQATISEVQDDSTSTLKQVEVLETKISDLQFKMNVLENRTRHNNLKFIGISESFNTDSLITLITRTIRKTLHLYDKLPNIRIECVHRLGPP</sequence>
<dbReference type="AlphaFoldDB" id="A0A974DSG3"/>
<organism evidence="3 4">
    <name type="scientific">Xenopus laevis</name>
    <name type="common">African clawed frog</name>
    <dbReference type="NCBI Taxonomy" id="8355"/>
    <lineage>
        <taxon>Eukaryota</taxon>
        <taxon>Metazoa</taxon>
        <taxon>Chordata</taxon>
        <taxon>Craniata</taxon>
        <taxon>Vertebrata</taxon>
        <taxon>Euteleostomi</taxon>
        <taxon>Amphibia</taxon>
        <taxon>Batrachia</taxon>
        <taxon>Anura</taxon>
        <taxon>Pipoidea</taxon>
        <taxon>Pipidae</taxon>
        <taxon>Xenopodinae</taxon>
        <taxon>Xenopus</taxon>
        <taxon>Xenopus</taxon>
    </lineage>
</organism>
<dbReference type="PANTHER" id="PTHR11505">
    <property type="entry name" value="L1 TRANSPOSABLE ELEMENT-RELATED"/>
    <property type="match status" value="1"/>
</dbReference>
<dbReference type="EMBL" id="CM004468">
    <property type="protein sequence ID" value="OCT96386.1"/>
    <property type="molecule type" value="Genomic_DNA"/>
</dbReference>
<accession>A0A974DSG3</accession>
<evidence type="ECO:0000313" key="3">
    <source>
        <dbReference type="EMBL" id="OCT96386.1"/>
    </source>
</evidence>
<evidence type="ECO:0000256" key="2">
    <source>
        <dbReference type="SAM" id="MobiDB-lite"/>
    </source>
</evidence>
<proteinExistence type="predicted"/>
<dbReference type="Proteomes" id="UP000694892">
    <property type="component" value="Chromosome 2L"/>
</dbReference>
<feature type="region of interest" description="Disordered" evidence="2">
    <location>
        <begin position="1"/>
        <end position="38"/>
    </location>
</feature>
<feature type="compositionally biased region" description="Basic and acidic residues" evidence="2">
    <location>
        <begin position="1"/>
        <end position="18"/>
    </location>
</feature>
<reference evidence="4" key="1">
    <citation type="journal article" date="2016" name="Nature">
        <title>Genome evolution in the allotetraploid frog Xenopus laevis.</title>
        <authorList>
            <person name="Session A.M."/>
            <person name="Uno Y."/>
            <person name="Kwon T."/>
            <person name="Chapman J.A."/>
            <person name="Toyoda A."/>
            <person name="Takahashi S."/>
            <person name="Fukui A."/>
            <person name="Hikosaka A."/>
            <person name="Suzuki A."/>
            <person name="Kondo M."/>
            <person name="van Heeringen S.J."/>
            <person name="Quigley I."/>
            <person name="Heinz S."/>
            <person name="Ogino H."/>
            <person name="Ochi H."/>
            <person name="Hellsten U."/>
            <person name="Lyons J.B."/>
            <person name="Simakov O."/>
            <person name="Putnam N."/>
            <person name="Stites J."/>
            <person name="Kuroki Y."/>
            <person name="Tanaka T."/>
            <person name="Michiue T."/>
            <person name="Watanabe M."/>
            <person name="Bogdanovic O."/>
            <person name="Lister R."/>
            <person name="Georgiou G."/>
            <person name="Paranjpe S.S."/>
            <person name="van Kruijsbergen I."/>
            <person name="Shu S."/>
            <person name="Carlson J."/>
            <person name="Kinoshita T."/>
            <person name="Ohta Y."/>
            <person name="Mawaribuchi S."/>
            <person name="Jenkins J."/>
            <person name="Grimwood J."/>
            <person name="Schmutz J."/>
            <person name="Mitros T."/>
            <person name="Mozaffari S.V."/>
            <person name="Suzuki Y."/>
            <person name="Haramoto Y."/>
            <person name="Yamamoto T.S."/>
            <person name="Takagi C."/>
            <person name="Heald R."/>
            <person name="Miller K."/>
            <person name="Haudenschild C."/>
            <person name="Kitzman J."/>
            <person name="Nakayama T."/>
            <person name="Izutsu Y."/>
            <person name="Robert J."/>
            <person name="Fortriede J."/>
            <person name="Burns K."/>
            <person name="Lotay V."/>
            <person name="Karimi K."/>
            <person name="Yasuoka Y."/>
            <person name="Dichmann D.S."/>
            <person name="Flajnik M.F."/>
            <person name="Houston D.W."/>
            <person name="Shendure J."/>
            <person name="DuPasquier L."/>
            <person name="Vize P.D."/>
            <person name="Zorn A.M."/>
            <person name="Ito M."/>
            <person name="Marcotte E.M."/>
            <person name="Wallingford J.B."/>
            <person name="Ito Y."/>
            <person name="Asashima M."/>
            <person name="Ueno N."/>
            <person name="Matsuda Y."/>
            <person name="Veenstra G.J."/>
            <person name="Fujiyama A."/>
            <person name="Harland R.M."/>
            <person name="Taira M."/>
            <person name="Rokhsar D.S."/>
        </authorList>
    </citation>
    <scope>NUCLEOTIDE SEQUENCE [LARGE SCALE GENOMIC DNA]</scope>
    <source>
        <strain evidence="4">J</strain>
    </source>
</reference>
<dbReference type="InterPro" id="IPR004244">
    <property type="entry name" value="Transposase_22"/>
</dbReference>
<evidence type="ECO:0000313" key="4">
    <source>
        <dbReference type="Proteomes" id="UP000694892"/>
    </source>
</evidence>
<evidence type="ECO:0000256" key="1">
    <source>
        <dbReference type="SAM" id="Coils"/>
    </source>
</evidence>
<protein>
    <submittedName>
        <fullName evidence="3">Uncharacterized protein</fullName>
    </submittedName>
</protein>
<gene>
    <name evidence="3" type="ORF">XELAEV_18014063mg</name>
</gene>